<feature type="non-terminal residue" evidence="1">
    <location>
        <position position="1"/>
    </location>
</feature>
<name>A0ACA9S5K7_9GLOM</name>
<accession>A0ACA9S5K7</accession>
<sequence>VTINENLNILRKIEKEIESIKKFYNRSEGNQNTQDFLMNAIQ</sequence>
<feature type="non-terminal residue" evidence="1">
    <location>
        <position position="42"/>
    </location>
</feature>
<gene>
    <name evidence="1" type="ORF">RPERSI_LOCUS26032</name>
</gene>
<evidence type="ECO:0000313" key="1">
    <source>
        <dbReference type="EMBL" id="CAG8823500.1"/>
    </source>
</evidence>
<organism evidence="1 2">
    <name type="scientific">Racocetra persica</name>
    <dbReference type="NCBI Taxonomy" id="160502"/>
    <lineage>
        <taxon>Eukaryota</taxon>
        <taxon>Fungi</taxon>
        <taxon>Fungi incertae sedis</taxon>
        <taxon>Mucoromycota</taxon>
        <taxon>Glomeromycotina</taxon>
        <taxon>Glomeromycetes</taxon>
        <taxon>Diversisporales</taxon>
        <taxon>Gigasporaceae</taxon>
        <taxon>Racocetra</taxon>
    </lineage>
</organism>
<reference evidence="1" key="1">
    <citation type="submission" date="2021-06" db="EMBL/GenBank/DDBJ databases">
        <authorList>
            <person name="Kallberg Y."/>
            <person name="Tangrot J."/>
            <person name="Rosling A."/>
        </authorList>
    </citation>
    <scope>NUCLEOTIDE SEQUENCE</scope>
    <source>
        <strain evidence="1">MA461A</strain>
    </source>
</reference>
<evidence type="ECO:0000313" key="2">
    <source>
        <dbReference type="Proteomes" id="UP000789920"/>
    </source>
</evidence>
<proteinExistence type="predicted"/>
<protein>
    <submittedName>
        <fullName evidence="1">18666_t:CDS:1</fullName>
    </submittedName>
</protein>
<comment type="caution">
    <text evidence="1">The sequence shown here is derived from an EMBL/GenBank/DDBJ whole genome shotgun (WGS) entry which is preliminary data.</text>
</comment>
<dbReference type="Proteomes" id="UP000789920">
    <property type="component" value="Unassembled WGS sequence"/>
</dbReference>
<keyword evidence="2" id="KW-1185">Reference proteome</keyword>
<dbReference type="EMBL" id="CAJVQC010087625">
    <property type="protein sequence ID" value="CAG8823500.1"/>
    <property type="molecule type" value="Genomic_DNA"/>
</dbReference>